<sequence length="52" mass="5907">MTFEPNRGMHLARLQSENRSVATGACHGKLCDFCKPWRFGRFADSMTDNIDS</sequence>
<evidence type="ECO:0000313" key="2">
    <source>
        <dbReference type="Proteomes" id="UP000318288"/>
    </source>
</evidence>
<evidence type="ECO:0000313" key="1">
    <source>
        <dbReference type="EMBL" id="TWU60445.1"/>
    </source>
</evidence>
<dbReference type="AlphaFoldDB" id="A0A5C6FI09"/>
<proteinExistence type="predicted"/>
<protein>
    <submittedName>
        <fullName evidence="1">Uncharacterized protein</fullName>
    </submittedName>
</protein>
<name>A0A5C6FI09_9BACT</name>
<dbReference type="Proteomes" id="UP000318288">
    <property type="component" value="Unassembled WGS sequence"/>
</dbReference>
<comment type="caution">
    <text evidence="1">The sequence shown here is derived from an EMBL/GenBank/DDBJ whole genome shotgun (WGS) entry which is preliminary data.</text>
</comment>
<gene>
    <name evidence="1" type="ORF">Poly51_07210</name>
</gene>
<dbReference type="EMBL" id="SJPW01000001">
    <property type="protein sequence ID" value="TWU60445.1"/>
    <property type="molecule type" value="Genomic_DNA"/>
</dbReference>
<keyword evidence="2" id="KW-1185">Reference proteome</keyword>
<organism evidence="1 2">
    <name type="scientific">Rubripirellula tenax</name>
    <dbReference type="NCBI Taxonomy" id="2528015"/>
    <lineage>
        <taxon>Bacteria</taxon>
        <taxon>Pseudomonadati</taxon>
        <taxon>Planctomycetota</taxon>
        <taxon>Planctomycetia</taxon>
        <taxon>Pirellulales</taxon>
        <taxon>Pirellulaceae</taxon>
        <taxon>Rubripirellula</taxon>
    </lineage>
</organism>
<reference evidence="1 2" key="1">
    <citation type="submission" date="2019-02" db="EMBL/GenBank/DDBJ databases">
        <title>Deep-cultivation of Planctomycetes and their phenomic and genomic characterization uncovers novel biology.</title>
        <authorList>
            <person name="Wiegand S."/>
            <person name="Jogler M."/>
            <person name="Boedeker C."/>
            <person name="Pinto D."/>
            <person name="Vollmers J."/>
            <person name="Rivas-Marin E."/>
            <person name="Kohn T."/>
            <person name="Peeters S.H."/>
            <person name="Heuer A."/>
            <person name="Rast P."/>
            <person name="Oberbeckmann S."/>
            <person name="Bunk B."/>
            <person name="Jeske O."/>
            <person name="Meyerdierks A."/>
            <person name="Storesund J.E."/>
            <person name="Kallscheuer N."/>
            <person name="Luecker S."/>
            <person name="Lage O.M."/>
            <person name="Pohl T."/>
            <person name="Merkel B.J."/>
            <person name="Hornburger P."/>
            <person name="Mueller R.-W."/>
            <person name="Bruemmer F."/>
            <person name="Labrenz M."/>
            <person name="Spormann A.M."/>
            <person name="Op Den Camp H."/>
            <person name="Overmann J."/>
            <person name="Amann R."/>
            <person name="Jetten M.S.M."/>
            <person name="Mascher T."/>
            <person name="Medema M.H."/>
            <person name="Devos D.P."/>
            <person name="Kaster A.-K."/>
            <person name="Ovreas L."/>
            <person name="Rohde M."/>
            <person name="Galperin M.Y."/>
            <person name="Jogler C."/>
        </authorList>
    </citation>
    <scope>NUCLEOTIDE SEQUENCE [LARGE SCALE GENOMIC DNA]</scope>
    <source>
        <strain evidence="1 2">Poly51</strain>
    </source>
</reference>
<accession>A0A5C6FI09</accession>